<reference evidence="2 3" key="1">
    <citation type="journal article" date="2012" name="Science">
        <title>The Paleozoic origin of enzymatic lignin decomposition reconstructed from 31 fungal genomes.</title>
        <authorList>
            <person name="Floudas D."/>
            <person name="Binder M."/>
            <person name="Riley R."/>
            <person name="Barry K."/>
            <person name="Blanchette R.A."/>
            <person name="Henrissat B."/>
            <person name="Martinez A.T."/>
            <person name="Otillar R."/>
            <person name="Spatafora J.W."/>
            <person name="Yadav J.S."/>
            <person name="Aerts A."/>
            <person name="Benoit I."/>
            <person name="Boyd A."/>
            <person name="Carlson A."/>
            <person name="Copeland A."/>
            <person name="Coutinho P.M."/>
            <person name="de Vries R.P."/>
            <person name="Ferreira P."/>
            <person name="Findley K."/>
            <person name="Foster B."/>
            <person name="Gaskell J."/>
            <person name="Glotzer D."/>
            <person name="Gorecki P."/>
            <person name="Heitman J."/>
            <person name="Hesse C."/>
            <person name="Hori C."/>
            <person name="Igarashi K."/>
            <person name="Jurgens J.A."/>
            <person name="Kallen N."/>
            <person name="Kersten P."/>
            <person name="Kohler A."/>
            <person name="Kuees U."/>
            <person name="Kumar T.K.A."/>
            <person name="Kuo A."/>
            <person name="LaButti K."/>
            <person name="Larrondo L.F."/>
            <person name="Lindquist E."/>
            <person name="Ling A."/>
            <person name="Lombard V."/>
            <person name="Lucas S."/>
            <person name="Lundell T."/>
            <person name="Martin R."/>
            <person name="McLaughlin D.J."/>
            <person name="Morgenstern I."/>
            <person name="Morin E."/>
            <person name="Murat C."/>
            <person name="Nagy L.G."/>
            <person name="Nolan M."/>
            <person name="Ohm R.A."/>
            <person name="Patyshakuliyeva A."/>
            <person name="Rokas A."/>
            <person name="Ruiz-Duenas F.J."/>
            <person name="Sabat G."/>
            <person name="Salamov A."/>
            <person name="Samejima M."/>
            <person name="Schmutz J."/>
            <person name="Slot J.C."/>
            <person name="St John F."/>
            <person name="Stenlid J."/>
            <person name="Sun H."/>
            <person name="Sun S."/>
            <person name="Syed K."/>
            <person name="Tsang A."/>
            <person name="Wiebenga A."/>
            <person name="Young D."/>
            <person name="Pisabarro A."/>
            <person name="Eastwood D.C."/>
            <person name="Martin F."/>
            <person name="Cullen D."/>
            <person name="Grigoriev I.V."/>
            <person name="Hibbett D.S."/>
        </authorList>
    </citation>
    <scope>NUCLEOTIDE SEQUENCE [LARGE SCALE GENOMIC DNA]</scope>
    <source>
        <strain evidence="2 3">ATCC 11539</strain>
    </source>
</reference>
<dbReference type="RefSeq" id="XP_007860447.1">
    <property type="nucleotide sequence ID" value="XM_007862256.1"/>
</dbReference>
<evidence type="ECO:0000313" key="3">
    <source>
        <dbReference type="Proteomes" id="UP000030669"/>
    </source>
</evidence>
<dbReference type="HOGENOM" id="CLU_331504_0_0_1"/>
<feature type="region of interest" description="Disordered" evidence="1">
    <location>
        <begin position="36"/>
        <end position="63"/>
    </location>
</feature>
<keyword evidence="3" id="KW-1185">Reference proteome</keyword>
<dbReference type="Proteomes" id="UP000030669">
    <property type="component" value="Unassembled WGS sequence"/>
</dbReference>
<evidence type="ECO:0000313" key="2">
    <source>
        <dbReference type="EMBL" id="EPQ59937.1"/>
    </source>
</evidence>
<name>S7QKL7_GLOTA</name>
<evidence type="ECO:0008006" key="4">
    <source>
        <dbReference type="Google" id="ProtNLM"/>
    </source>
</evidence>
<dbReference type="eggNOG" id="ENOG502SGPP">
    <property type="taxonomic scope" value="Eukaryota"/>
</dbReference>
<dbReference type="GeneID" id="19300978"/>
<evidence type="ECO:0000256" key="1">
    <source>
        <dbReference type="SAM" id="MobiDB-lite"/>
    </source>
</evidence>
<sequence length="705" mass="77689">MDSRSRGLKGKSTFLKNGIIKGQDVARHIAATLRQHDIKADASSRRGSRTQGHGHGRGTKRRLSQLEEDAQLPQPSSSIQINDVSVLNNLLPMPQEPVPDDAMSPAHDGTTSPGTTSPGTNDPFEGALTPLGSELALPTFGNPRHEDCAPEVSPNTSEHADATLDQPEGHDSTDTMTLPSLIDGLEGPQFPPGTEQVTWANGVRSFLPWAFVEGKYTQDIDVARAMATAPDALNPADGGEPLVYTLDIQSMCQDSIHPSTEDSITVVGLIKEKLSKGIPVLVRGFKLPGTQYKFDRRSLELCKGSLRNTVEYQDAKKRMEYDLKHARLVKERKATAEFLATPPVVHSENTLGEFIDMATRPGTQRRPKVCGNLLDSYAPSHVGTPWFIAALNEQYLAMYQNRMTDFAFPPPDTEEARKLLEQAARIAGPQLLHPDTFQLVMWDLLTHAGFVSHTHHDAGGAATWMAIRDGVKFWTLLKVRTEGLKTRKAVQDRFDTAAKTSLHQLVNDCNMVEWIGTVCLVPGDVLIQPPNIMHCVYTPIKTLATGGHFYCYNLCHLTELSCDIDRLYGDVTTNQSHPATQRLIHNLALALPNLADKTLPRVPFLALALMVLDSKTYEAPTKGLGSAQYYPDGRYHREVAGETAYAQQVVTAVLKGNRITSDVNKIREMVHKRLGGELLDPGKSRINLSCLKKFVFVEIKRPKTL</sequence>
<organism evidence="2 3">
    <name type="scientific">Gloeophyllum trabeum (strain ATCC 11539 / FP-39264 / Madison 617)</name>
    <name type="common">Brown rot fungus</name>
    <dbReference type="NCBI Taxonomy" id="670483"/>
    <lineage>
        <taxon>Eukaryota</taxon>
        <taxon>Fungi</taxon>
        <taxon>Dikarya</taxon>
        <taxon>Basidiomycota</taxon>
        <taxon>Agaricomycotina</taxon>
        <taxon>Agaricomycetes</taxon>
        <taxon>Gloeophyllales</taxon>
        <taxon>Gloeophyllaceae</taxon>
        <taxon>Gloeophyllum</taxon>
    </lineage>
</organism>
<dbReference type="EMBL" id="KB469296">
    <property type="protein sequence ID" value="EPQ59937.1"/>
    <property type="molecule type" value="Genomic_DNA"/>
</dbReference>
<gene>
    <name evidence="2" type="ORF">GLOTRDRAFT_123694</name>
</gene>
<proteinExistence type="predicted"/>
<feature type="compositionally biased region" description="Basic residues" evidence="1">
    <location>
        <begin position="46"/>
        <end position="63"/>
    </location>
</feature>
<feature type="compositionally biased region" description="Low complexity" evidence="1">
    <location>
        <begin position="109"/>
        <end position="120"/>
    </location>
</feature>
<feature type="compositionally biased region" description="Basic and acidic residues" evidence="1">
    <location>
        <begin position="158"/>
        <end position="173"/>
    </location>
</feature>
<dbReference type="KEGG" id="gtr:GLOTRDRAFT_123694"/>
<feature type="region of interest" description="Disordered" evidence="1">
    <location>
        <begin position="90"/>
        <end position="187"/>
    </location>
</feature>
<dbReference type="SUPFAM" id="SSF51197">
    <property type="entry name" value="Clavaminate synthase-like"/>
    <property type="match status" value="1"/>
</dbReference>
<dbReference type="AlphaFoldDB" id="S7QKL7"/>
<protein>
    <recommendedName>
        <fullName evidence="4">JmjC domain-containing protein</fullName>
    </recommendedName>
</protein>
<accession>S7QKL7</accession>
<dbReference type="Gene3D" id="2.60.120.650">
    <property type="entry name" value="Cupin"/>
    <property type="match status" value="1"/>
</dbReference>